<dbReference type="Proteomes" id="UP000053841">
    <property type="component" value="Unassembled WGS sequence"/>
</dbReference>
<dbReference type="HOGENOM" id="CLU_3001911_0_0_1"/>
<evidence type="ECO:0000313" key="2">
    <source>
        <dbReference type="Proteomes" id="UP000053841"/>
    </source>
</evidence>
<dbReference type="KEGG" id="bze:COCCADRAFT_111890"/>
<accession>W6XXA0</accession>
<keyword evidence="2" id="KW-1185">Reference proteome</keyword>
<name>W6XXA0_COCC2</name>
<feature type="non-terminal residue" evidence="1">
    <location>
        <position position="1"/>
    </location>
</feature>
<protein>
    <submittedName>
        <fullName evidence="1">Uncharacterized protein</fullName>
    </submittedName>
</protein>
<dbReference type="RefSeq" id="XP_007718329.1">
    <property type="nucleotide sequence ID" value="XM_007720139.1"/>
</dbReference>
<sequence>PRNRLCMCFQSLSIFRIRAETVGPSHIFVYIYIHASVIDSRESVLASALRRADKGSS</sequence>
<dbReference type="AlphaFoldDB" id="W6XXA0"/>
<reference evidence="1 2" key="1">
    <citation type="journal article" date="2013" name="PLoS Genet.">
        <title>Comparative genome structure, secondary metabolite, and effector coding capacity across Cochliobolus pathogens.</title>
        <authorList>
            <person name="Condon B.J."/>
            <person name="Leng Y."/>
            <person name="Wu D."/>
            <person name="Bushley K.E."/>
            <person name="Ohm R.A."/>
            <person name="Otillar R."/>
            <person name="Martin J."/>
            <person name="Schackwitz W."/>
            <person name="Grimwood J."/>
            <person name="MohdZainudin N."/>
            <person name="Xue C."/>
            <person name="Wang R."/>
            <person name="Manning V.A."/>
            <person name="Dhillon B."/>
            <person name="Tu Z.J."/>
            <person name="Steffenson B.J."/>
            <person name="Salamov A."/>
            <person name="Sun H."/>
            <person name="Lowry S."/>
            <person name="LaButti K."/>
            <person name="Han J."/>
            <person name="Copeland A."/>
            <person name="Lindquist E."/>
            <person name="Barry K."/>
            <person name="Schmutz J."/>
            <person name="Baker S.E."/>
            <person name="Ciuffetti L.M."/>
            <person name="Grigoriev I.V."/>
            <person name="Zhong S."/>
            <person name="Turgeon B.G."/>
        </authorList>
    </citation>
    <scope>NUCLEOTIDE SEQUENCE [LARGE SCALE GENOMIC DNA]</scope>
    <source>
        <strain evidence="1 2">26-R-13</strain>
    </source>
</reference>
<organism evidence="1 2">
    <name type="scientific">Cochliobolus carbonum (strain 26-R-13)</name>
    <name type="common">Maize leaf spot fungus</name>
    <name type="synonym">Bipolaris zeicola</name>
    <dbReference type="NCBI Taxonomy" id="930089"/>
    <lineage>
        <taxon>Eukaryota</taxon>
        <taxon>Fungi</taxon>
        <taxon>Dikarya</taxon>
        <taxon>Ascomycota</taxon>
        <taxon>Pezizomycotina</taxon>
        <taxon>Dothideomycetes</taxon>
        <taxon>Pleosporomycetidae</taxon>
        <taxon>Pleosporales</taxon>
        <taxon>Pleosporineae</taxon>
        <taxon>Pleosporaceae</taxon>
        <taxon>Bipolaris</taxon>
    </lineage>
</organism>
<dbReference type="GeneID" id="19144370"/>
<gene>
    <name evidence="1" type="ORF">COCCADRAFT_111890</name>
</gene>
<dbReference type="EMBL" id="KI964944">
    <property type="protein sequence ID" value="EUC27364.1"/>
    <property type="molecule type" value="Genomic_DNA"/>
</dbReference>
<evidence type="ECO:0000313" key="1">
    <source>
        <dbReference type="EMBL" id="EUC27364.1"/>
    </source>
</evidence>
<proteinExistence type="predicted"/>